<feature type="region of interest" description="Disordered" evidence="1">
    <location>
        <begin position="1"/>
        <end position="34"/>
    </location>
</feature>
<feature type="compositionally biased region" description="Polar residues" evidence="1">
    <location>
        <begin position="1"/>
        <end position="10"/>
    </location>
</feature>
<dbReference type="RefSeq" id="WP_212741656.1">
    <property type="nucleotide sequence ID" value="NZ_BBVE01000008.1"/>
</dbReference>
<name>A0AAX3MGT8_ESCAL</name>
<dbReference type="Proteomes" id="UP001219219">
    <property type="component" value="Chromosome"/>
</dbReference>
<dbReference type="Pfam" id="PF23498">
    <property type="entry name" value="MgtT"/>
    <property type="match status" value="1"/>
</dbReference>
<sequence length="34" mass="3840">MNGDNPSTNRPLAAVMHKGPDFYDGEKKPPVNWR</sequence>
<accession>A0AAX3MGT8</accession>
<protein>
    <submittedName>
        <fullName evidence="2">Uncharacterized protein</fullName>
    </submittedName>
</protein>
<dbReference type="GeneID" id="89516340"/>
<evidence type="ECO:0000313" key="2">
    <source>
        <dbReference type="EMBL" id="WDB28284.1"/>
    </source>
</evidence>
<proteinExistence type="predicted"/>
<dbReference type="InterPro" id="IPR057128">
    <property type="entry name" value="MgtT"/>
</dbReference>
<reference evidence="2" key="1">
    <citation type="submission" date="2023-02" db="EMBL/GenBank/DDBJ databases">
        <title>Escherichia albertii as a potential enteropathogen in the light of epidemiological and genomic studies.</title>
        <authorList>
            <person name="Leszczynska K."/>
            <person name="Swiecicka I."/>
            <person name="Daniluk T."/>
            <person name="Lebensztejn D."/>
            <person name="Chmielewska S."/>
            <person name="Leszczynska D."/>
            <person name="Gawor J."/>
            <person name="Kliber M."/>
        </authorList>
    </citation>
    <scope>NUCLEOTIDE SEQUENCE</scope>
    <source>
        <strain evidence="2">BIA_7</strain>
    </source>
</reference>
<organism evidence="2 3">
    <name type="scientific">Escherichia albertii</name>
    <dbReference type="NCBI Taxonomy" id="208962"/>
    <lineage>
        <taxon>Bacteria</taxon>
        <taxon>Pseudomonadati</taxon>
        <taxon>Pseudomonadota</taxon>
        <taxon>Gammaproteobacteria</taxon>
        <taxon>Enterobacterales</taxon>
        <taxon>Enterobacteriaceae</taxon>
        <taxon>Escherichia</taxon>
    </lineage>
</organism>
<evidence type="ECO:0000313" key="3">
    <source>
        <dbReference type="Proteomes" id="UP001219219"/>
    </source>
</evidence>
<evidence type="ECO:0000256" key="1">
    <source>
        <dbReference type="SAM" id="MobiDB-lite"/>
    </source>
</evidence>
<dbReference type="EMBL" id="CP117562">
    <property type="protein sequence ID" value="WDB28284.1"/>
    <property type="molecule type" value="Genomic_DNA"/>
</dbReference>
<dbReference type="AlphaFoldDB" id="A0AAX3MGT8"/>
<feature type="compositionally biased region" description="Basic and acidic residues" evidence="1">
    <location>
        <begin position="18"/>
        <end position="34"/>
    </location>
</feature>
<gene>
    <name evidence="2" type="ORF">PS049_18330</name>
</gene>